<dbReference type="InterPro" id="IPR036249">
    <property type="entry name" value="Thioredoxin-like_sf"/>
</dbReference>
<dbReference type="PANTHER" id="PTHR42673:SF4">
    <property type="entry name" value="MALEYLACETOACETATE ISOMERASE"/>
    <property type="match status" value="1"/>
</dbReference>
<dbReference type="InterPro" id="IPR040079">
    <property type="entry name" value="Glutathione_S-Trfase"/>
</dbReference>
<protein>
    <submittedName>
        <fullName evidence="2">Glutathione S-transferase family protein</fullName>
    </submittedName>
</protein>
<dbReference type="Proteomes" id="UP000068210">
    <property type="component" value="Chromosome"/>
</dbReference>
<accession>A0A0C4WP23</accession>
<name>A0A0C4WP23_9GAMM</name>
<sequence length="214" mass="23921">MSLILIIGNKNYSSWSMRAALVLELTEEPYAEVRIPLYQQASRARLLSHSPTGKVPVLLTEEGPIWDSLAIAEYLAETYGECHLWPRGEYARAVARSVCAEMHSGFAALRSHLPMDLRRRPKPLALPLPATVQEDIGRICALWADCRQRFGADGAFLFGHAGIADAFYAPVAARLRGYAVALPEPATAYVETLYQWPAFQRWYQAALQETETIE</sequence>
<dbReference type="InterPro" id="IPR036282">
    <property type="entry name" value="Glutathione-S-Trfase_C_sf"/>
</dbReference>
<dbReference type="EMBL" id="CP010415">
    <property type="protein sequence ID" value="AJE22344.1"/>
    <property type="molecule type" value="Genomic_DNA"/>
</dbReference>
<dbReference type="Gene3D" id="1.20.1050.10">
    <property type="match status" value="1"/>
</dbReference>
<feature type="domain" description="GST N-terminal" evidence="1">
    <location>
        <begin position="3"/>
        <end position="83"/>
    </location>
</feature>
<organism evidence="2 3">
    <name type="scientific">Azotobacter chroococcum NCIMB 8003</name>
    <dbReference type="NCBI Taxonomy" id="1328314"/>
    <lineage>
        <taxon>Bacteria</taxon>
        <taxon>Pseudomonadati</taxon>
        <taxon>Pseudomonadota</taxon>
        <taxon>Gammaproteobacteria</taxon>
        <taxon>Pseudomonadales</taxon>
        <taxon>Pseudomonadaceae</taxon>
        <taxon>Azotobacter</taxon>
    </lineage>
</organism>
<evidence type="ECO:0000313" key="3">
    <source>
        <dbReference type="Proteomes" id="UP000068210"/>
    </source>
</evidence>
<dbReference type="GO" id="GO:0006749">
    <property type="term" value="P:glutathione metabolic process"/>
    <property type="evidence" value="ECO:0007669"/>
    <property type="project" value="TreeGrafter"/>
</dbReference>
<dbReference type="CDD" id="cd03043">
    <property type="entry name" value="GST_N_1"/>
    <property type="match status" value="1"/>
</dbReference>
<gene>
    <name evidence="2" type="ORF">Achr_29300</name>
</gene>
<dbReference type="GO" id="GO:0006559">
    <property type="term" value="P:L-phenylalanine catabolic process"/>
    <property type="evidence" value="ECO:0007669"/>
    <property type="project" value="TreeGrafter"/>
</dbReference>
<dbReference type="SUPFAM" id="SSF52833">
    <property type="entry name" value="Thioredoxin-like"/>
    <property type="match status" value="1"/>
</dbReference>
<dbReference type="PROSITE" id="PS50404">
    <property type="entry name" value="GST_NTER"/>
    <property type="match status" value="1"/>
</dbReference>
<dbReference type="GO" id="GO:0016034">
    <property type="term" value="F:maleylacetoacetate isomerase activity"/>
    <property type="evidence" value="ECO:0007669"/>
    <property type="project" value="TreeGrafter"/>
</dbReference>
<dbReference type="GO" id="GO:0004364">
    <property type="term" value="F:glutathione transferase activity"/>
    <property type="evidence" value="ECO:0007669"/>
    <property type="project" value="TreeGrafter"/>
</dbReference>
<dbReference type="Pfam" id="PF13409">
    <property type="entry name" value="GST_N_2"/>
    <property type="match status" value="1"/>
</dbReference>
<dbReference type="InterPro" id="IPR004045">
    <property type="entry name" value="Glutathione_S-Trfase_N"/>
</dbReference>
<dbReference type="CDD" id="cd03194">
    <property type="entry name" value="GST_C_3"/>
    <property type="match status" value="1"/>
</dbReference>
<dbReference type="Gene3D" id="3.40.30.10">
    <property type="entry name" value="Glutaredoxin"/>
    <property type="match status" value="1"/>
</dbReference>
<keyword evidence="2" id="KW-0808">Transferase</keyword>
<dbReference type="KEGG" id="acx:Achr_29300"/>
<evidence type="ECO:0000313" key="2">
    <source>
        <dbReference type="EMBL" id="AJE22344.1"/>
    </source>
</evidence>
<dbReference type="RefSeq" id="WP_039805571.1">
    <property type="nucleotide sequence ID" value="NZ_CP010415.1"/>
</dbReference>
<proteinExistence type="predicted"/>
<dbReference type="SUPFAM" id="SSF47616">
    <property type="entry name" value="GST C-terminal domain-like"/>
    <property type="match status" value="1"/>
</dbReference>
<dbReference type="STRING" id="1328314.Achr_29300"/>
<dbReference type="AlphaFoldDB" id="A0A0C4WP23"/>
<keyword evidence="3" id="KW-1185">Reference proteome</keyword>
<dbReference type="HOGENOM" id="CLU_070658_0_0_6"/>
<reference evidence="2 3" key="1">
    <citation type="journal article" date="2015" name="PLoS ONE">
        <title>Azotobacter Genomes: The Genome of Azotobacter chroococcum NCIMB 8003 (ATCC 4412).</title>
        <authorList>
            <person name="Robson R.L."/>
            <person name="Jones R."/>
            <person name="Robson R.M."/>
            <person name="Schwartz A."/>
            <person name="Richardson T.H."/>
        </authorList>
    </citation>
    <scope>NUCLEOTIDE SEQUENCE [LARGE SCALE GENOMIC DNA]</scope>
    <source>
        <strain evidence="2 3">NCIMB 8003</strain>
    </source>
</reference>
<dbReference type="SFLD" id="SFLDS00019">
    <property type="entry name" value="Glutathione_Transferase_(cytos"/>
    <property type="match status" value="1"/>
</dbReference>
<dbReference type="PANTHER" id="PTHR42673">
    <property type="entry name" value="MALEYLACETOACETATE ISOMERASE"/>
    <property type="match status" value="1"/>
</dbReference>
<evidence type="ECO:0000259" key="1">
    <source>
        <dbReference type="PROSITE" id="PS50404"/>
    </source>
</evidence>